<dbReference type="InterPro" id="IPR012677">
    <property type="entry name" value="Nucleotide-bd_a/b_plait_sf"/>
</dbReference>
<dbReference type="GO" id="GO:0005737">
    <property type="term" value="C:cytoplasm"/>
    <property type="evidence" value="ECO:0007669"/>
    <property type="project" value="UniProtKB-SubCell"/>
</dbReference>
<evidence type="ECO:0000256" key="4">
    <source>
        <dbReference type="ARBA" id="ARBA00022737"/>
    </source>
</evidence>
<dbReference type="InterPro" id="IPR034126">
    <property type="entry name" value="MSI_RRM2"/>
</dbReference>
<dbReference type="CDD" id="cd12323">
    <property type="entry name" value="RRM2_MSI"/>
    <property type="match status" value="1"/>
</dbReference>
<feature type="domain" description="RRM" evidence="8">
    <location>
        <begin position="27"/>
        <end position="92"/>
    </location>
</feature>
<dbReference type="FunFam" id="3.30.70.330:FF:000020">
    <property type="entry name" value="RNA-binding protein Musashi homolog 2 isoform X1"/>
    <property type="match status" value="1"/>
</dbReference>
<comment type="subcellular location">
    <subcellularLocation>
        <location evidence="1">Cytoplasm</location>
    </subcellularLocation>
</comment>
<dbReference type="AlphaFoldDB" id="A0A3Q2YA08"/>
<keyword evidence="3" id="KW-0963">Cytoplasm</keyword>
<feature type="compositionally biased region" description="Polar residues" evidence="7">
    <location>
        <begin position="1"/>
        <end position="12"/>
    </location>
</feature>
<dbReference type="GO" id="GO:0006417">
    <property type="term" value="P:regulation of translation"/>
    <property type="evidence" value="ECO:0007669"/>
    <property type="project" value="TreeGrafter"/>
</dbReference>
<dbReference type="PROSITE" id="PS50102">
    <property type="entry name" value="RRM"/>
    <property type="match status" value="2"/>
</dbReference>
<name>A0A3Q2YA08_HIPCM</name>
<sequence length="401" mass="43341">MEGNGSQNTSANPIDPQHDPGISFPPDSLKHYFNTFGEIIECMVMRDPTTKRSRGFGFVTFADSASVDNVLAQPRHELDSKMIDPKVAFPRRTQPKMVTRTKKIFVGGLSANTVIEEVKLYFEQFGKVEDAMIMFDKTTSRHRGFGFVTFENEDLAEKVCDIHFHEINNKMVECKKAQPKEVMYPPGTRGRARGLPSTMDAFMIGMGMLSYPNIVATYGRGYSGFAPSYSYQFPGFPVTAYGPVTAAVAASRGSGRGTHGRGGSYMAYGQNTGAGLPDYGLCSLAGTSGDMRGAAHYSMADYGSLGPQTAAQMLPNEHVSSACNSPTAVQPHLHSPDPFKSPDATRPGPFPGTSSPGHVANLYGTATQDSVVSSYISAPNPQPVSPFSHSIAYHHKQGHDK</sequence>
<evidence type="ECO:0000256" key="5">
    <source>
        <dbReference type="ARBA" id="ARBA00022884"/>
    </source>
</evidence>
<dbReference type="GO" id="GO:0003729">
    <property type="term" value="F:mRNA binding"/>
    <property type="evidence" value="ECO:0007669"/>
    <property type="project" value="TreeGrafter"/>
</dbReference>
<feature type="region of interest" description="Disordered" evidence="7">
    <location>
        <begin position="1"/>
        <end position="23"/>
    </location>
</feature>
<dbReference type="Proteomes" id="UP000264820">
    <property type="component" value="Unplaced"/>
</dbReference>
<evidence type="ECO:0000313" key="9">
    <source>
        <dbReference type="Ensembl" id="ENSHCOP00000013968.1"/>
    </source>
</evidence>
<feature type="compositionally biased region" description="Polar residues" evidence="7">
    <location>
        <begin position="364"/>
        <end position="379"/>
    </location>
</feature>
<gene>
    <name evidence="9" type="primary">MSI2</name>
</gene>
<evidence type="ECO:0000256" key="2">
    <source>
        <dbReference type="ARBA" id="ARBA00006635"/>
    </source>
</evidence>
<evidence type="ECO:0000256" key="7">
    <source>
        <dbReference type="SAM" id="MobiDB-lite"/>
    </source>
</evidence>
<dbReference type="InterPro" id="IPR000504">
    <property type="entry name" value="RRM_dom"/>
</dbReference>
<dbReference type="InterPro" id="IPR035979">
    <property type="entry name" value="RBD_domain_sf"/>
</dbReference>
<dbReference type="STRING" id="109280.ENSHCOP00000013968"/>
<comment type="similarity">
    <text evidence="2">Belongs to the Musashi family.</text>
</comment>
<reference evidence="9" key="2">
    <citation type="submission" date="2025-09" db="UniProtKB">
        <authorList>
            <consortium name="Ensembl"/>
        </authorList>
    </citation>
    <scope>IDENTIFICATION</scope>
</reference>
<dbReference type="Pfam" id="PF00076">
    <property type="entry name" value="RRM_1"/>
    <property type="match status" value="2"/>
</dbReference>
<organism evidence="9 10">
    <name type="scientific">Hippocampus comes</name>
    <name type="common">Tiger tail seahorse</name>
    <dbReference type="NCBI Taxonomy" id="109280"/>
    <lineage>
        <taxon>Eukaryota</taxon>
        <taxon>Metazoa</taxon>
        <taxon>Chordata</taxon>
        <taxon>Craniata</taxon>
        <taxon>Vertebrata</taxon>
        <taxon>Euteleostomi</taxon>
        <taxon>Actinopterygii</taxon>
        <taxon>Neopterygii</taxon>
        <taxon>Teleostei</taxon>
        <taxon>Neoteleostei</taxon>
        <taxon>Acanthomorphata</taxon>
        <taxon>Syngnathiaria</taxon>
        <taxon>Syngnathiformes</taxon>
        <taxon>Syngnathoidei</taxon>
        <taxon>Syngnathidae</taxon>
        <taxon>Hippocampus</taxon>
    </lineage>
</organism>
<dbReference type="GeneTree" id="ENSGT00940000155420"/>
<feature type="compositionally biased region" description="Basic residues" evidence="7">
    <location>
        <begin position="392"/>
        <end position="401"/>
    </location>
</feature>
<dbReference type="Gene3D" id="3.30.70.330">
    <property type="match status" value="2"/>
</dbReference>
<dbReference type="PANTHER" id="PTHR48032">
    <property type="entry name" value="RNA-BINDING PROTEIN MUSASHI HOMOLOG RBP6"/>
    <property type="match status" value="1"/>
</dbReference>
<evidence type="ECO:0000256" key="1">
    <source>
        <dbReference type="ARBA" id="ARBA00004496"/>
    </source>
</evidence>
<dbReference type="SUPFAM" id="SSF54928">
    <property type="entry name" value="RNA-binding domain, RBD"/>
    <property type="match status" value="2"/>
</dbReference>
<accession>A0A3Q2YA08</accession>
<proteinExistence type="inferred from homology"/>
<dbReference type="GO" id="GO:0021772">
    <property type="term" value="P:olfactory bulb development"/>
    <property type="evidence" value="ECO:0007669"/>
    <property type="project" value="Ensembl"/>
</dbReference>
<keyword evidence="10" id="KW-1185">Reference proteome</keyword>
<dbReference type="SMART" id="SM00360">
    <property type="entry name" value="RRM"/>
    <property type="match status" value="2"/>
</dbReference>
<evidence type="ECO:0000259" key="8">
    <source>
        <dbReference type="PROSITE" id="PS50102"/>
    </source>
</evidence>
<keyword evidence="5 6" id="KW-0694">RNA-binding</keyword>
<dbReference type="PANTHER" id="PTHR48032:SF10">
    <property type="entry name" value="RNA-BINDING PROTEIN MUSASHI HOMOLOG 2"/>
    <property type="match status" value="1"/>
</dbReference>
<reference evidence="9" key="1">
    <citation type="submission" date="2025-08" db="UniProtKB">
        <authorList>
            <consortium name="Ensembl"/>
        </authorList>
    </citation>
    <scope>IDENTIFICATION</scope>
</reference>
<keyword evidence="4" id="KW-0677">Repeat</keyword>
<evidence type="ECO:0000256" key="6">
    <source>
        <dbReference type="PROSITE-ProRule" id="PRU00176"/>
    </source>
</evidence>
<feature type="region of interest" description="Disordered" evidence="7">
    <location>
        <begin position="320"/>
        <end position="401"/>
    </location>
</feature>
<dbReference type="Ensembl" id="ENSHCOT00000021444.1">
    <property type="protein sequence ID" value="ENSHCOP00000013968.1"/>
    <property type="gene ID" value="ENSHCOG00000017241.1"/>
</dbReference>
<protein>
    <submittedName>
        <fullName evidence="9">Musashi RNA-binding protein 2b</fullName>
    </submittedName>
</protein>
<evidence type="ECO:0000313" key="10">
    <source>
        <dbReference type="Proteomes" id="UP000264820"/>
    </source>
</evidence>
<feature type="domain" description="RRM" evidence="8">
    <location>
        <begin position="102"/>
        <end position="179"/>
    </location>
</feature>
<dbReference type="FunFam" id="3.30.70.330:FF:000560">
    <property type="entry name" value="RNA-binding protein Musashi homolog 2"/>
    <property type="match status" value="1"/>
</dbReference>
<evidence type="ECO:0000256" key="3">
    <source>
        <dbReference type="ARBA" id="ARBA00022490"/>
    </source>
</evidence>